<feature type="domain" description="C2H2-type" evidence="6">
    <location>
        <begin position="65"/>
        <end position="92"/>
    </location>
</feature>
<dbReference type="Pfam" id="PF00096">
    <property type="entry name" value="zf-C2H2"/>
    <property type="match status" value="2"/>
</dbReference>
<gene>
    <name evidence="7" type="ORF">GOODEAATRI_014292</name>
</gene>
<feature type="domain" description="C2H2-type" evidence="6">
    <location>
        <begin position="121"/>
        <end position="148"/>
    </location>
</feature>
<evidence type="ECO:0000256" key="4">
    <source>
        <dbReference type="ARBA" id="ARBA00022833"/>
    </source>
</evidence>
<evidence type="ECO:0000256" key="2">
    <source>
        <dbReference type="ARBA" id="ARBA00022737"/>
    </source>
</evidence>
<keyword evidence="2" id="KW-0677">Repeat</keyword>
<evidence type="ECO:0000313" key="7">
    <source>
        <dbReference type="EMBL" id="MEQ2168424.1"/>
    </source>
</evidence>
<dbReference type="PANTHER" id="PTHR23235">
    <property type="entry name" value="KRUEPPEL-LIKE TRANSCRIPTION FACTOR"/>
    <property type="match status" value="1"/>
</dbReference>
<evidence type="ECO:0000313" key="8">
    <source>
        <dbReference type="Proteomes" id="UP001476798"/>
    </source>
</evidence>
<dbReference type="InterPro" id="IPR036236">
    <property type="entry name" value="Znf_C2H2_sf"/>
</dbReference>
<feature type="domain" description="C2H2-type" evidence="6">
    <location>
        <begin position="93"/>
        <end position="120"/>
    </location>
</feature>
<dbReference type="SMART" id="SM00355">
    <property type="entry name" value="ZnF_C2H2"/>
    <property type="match status" value="3"/>
</dbReference>
<accession>A0ABV0NAM3</accession>
<protein>
    <recommendedName>
        <fullName evidence="6">C2H2-type domain-containing protein</fullName>
    </recommendedName>
</protein>
<keyword evidence="3 5" id="KW-0863">Zinc-finger</keyword>
<evidence type="ECO:0000256" key="1">
    <source>
        <dbReference type="ARBA" id="ARBA00022723"/>
    </source>
</evidence>
<evidence type="ECO:0000256" key="5">
    <source>
        <dbReference type="PROSITE-ProRule" id="PRU00042"/>
    </source>
</evidence>
<evidence type="ECO:0000256" key="3">
    <source>
        <dbReference type="ARBA" id="ARBA00022771"/>
    </source>
</evidence>
<dbReference type="InterPro" id="IPR013087">
    <property type="entry name" value="Znf_C2H2_type"/>
</dbReference>
<dbReference type="EMBL" id="JAHRIO010030986">
    <property type="protein sequence ID" value="MEQ2168424.1"/>
    <property type="molecule type" value="Genomic_DNA"/>
</dbReference>
<comment type="caution">
    <text evidence="7">The sequence shown here is derived from an EMBL/GenBank/DDBJ whole genome shotgun (WGS) entry which is preliminary data.</text>
</comment>
<sequence length="149" mass="17158">MFSVCFIVIIQTIQTKRGKSDADSNMMTQAQMDTCKTVDQQFSEDDQQVRDRELDRLTNSSKTMHCCDQCGKRFKKLGNLKCHLHIHTGEKPFLCDRCGKSFSRLSTLKYHLGSHTGLKAYICGKCGKSFRQLKSLQRHLHIHTREETS</sequence>
<dbReference type="Gene3D" id="3.30.160.60">
    <property type="entry name" value="Classic Zinc Finger"/>
    <property type="match status" value="3"/>
</dbReference>
<proteinExistence type="predicted"/>
<dbReference type="PROSITE" id="PS50157">
    <property type="entry name" value="ZINC_FINGER_C2H2_2"/>
    <property type="match status" value="3"/>
</dbReference>
<dbReference type="Proteomes" id="UP001476798">
    <property type="component" value="Unassembled WGS sequence"/>
</dbReference>
<keyword evidence="4" id="KW-0862">Zinc</keyword>
<name>A0ABV0NAM3_9TELE</name>
<reference evidence="7 8" key="1">
    <citation type="submission" date="2021-06" db="EMBL/GenBank/DDBJ databases">
        <authorList>
            <person name="Palmer J.M."/>
        </authorList>
    </citation>
    <scope>NUCLEOTIDE SEQUENCE [LARGE SCALE GENOMIC DNA]</scope>
    <source>
        <strain evidence="7 8">GA_2019</strain>
        <tissue evidence="7">Muscle</tissue>
    </source>
</reference>
<keyword evidence="8" id="KW-1185">Reference proteome</keyword>
<dbReference type="SUPFAM" id="SSF57667">
    <property type="entry name" value="beta-beta-alpha zinc fingers"/>
    <property type="match status" value="2"/>
</dbReference>
<evidence type="ECO:0000259" key="6">
    <source>
        <dbReference type="PROSITE" id="PS50157"/>
    </source>
</evidence>
<keyword evidence="1" id="KW-0479">Metal-binding</keyword>
<dbReference type="Pfam" id="PF13912">
    <property type="entry name" value="zf-C2H2_6"/>
    <property type="match status" value="1"/>
</dbReference>
<dbReference type="PROSITE" id="PS00028">
    <property type="entry name" value="ZINC_FINGER_C2H2_1"/>
    <property type="match status" value="3"/>
</dbReference>
<organism evidence="7 8">
    <name type="scientific">Goodea atripinnis</name>
    <dbReference type="NCBI Taxonomy" id="208336"/>
    <lineage>
        <taxon>Eukaryota</taxon>
        <taxon>Metazoa</taxon>
        <taxon>Chordata</taxon>
        <taxon>Craniata</taxon>
        <taxon>Vertebrata</taxon>
        <taxon>Euteleostomi</taxon>
        <taxon>Actinopterygii</taxon>
        <taxon>Neopterygii</taxon>
        <taxon>Teleostei</taxon>
        <taxon>Neoteleostei</taxon>
        <taxon>Acanthomorphata</taxon>
        <taxon>Ovalentaria</taxon>
        <taxon>Atherinomorphae</taxon>
        <taxon>Cyprinodontiformes</taxon>
        <taxon>Goodeidae</taxon>
        <taxon>Goodea</taxon>
    </lineage>
</organism>